<dbReference type="InterPro" id="IPR003660">
    <property type="entry name" value="HAMP_dom"/>
</dbReference>
<dbReference type="Proteomes" id="UP000018680">
    <property type="component" value="Chromosome"/>
</dbReference>
<evidence type="ECO:0000256" key="2">
    <source>
        <dbReference type="ARBA" id="ARBA00004370"/>
    </source>
</evidence>
<dbReference type="PANTHER" id="PTHR43065:SF42">
    <property type="entry name" value="TWO-COMPONENT SENSOR PPRA"/>
    <property type="match status" value="1"/>
</dbReference>
<dbReference type="KEGG" id="slr:L21SP2_0872"/>
<name>V5WEQ0_9SPIO</name>
<dbReference type="Gene3D" id="6.10.340.10">
    <property type="match status" value="1"/>
</dbReference>
<feature type="transmembrane region" description="Helical" evidence="7">
    <location>
        <begin position="177"/>
        <end position="198"/>
    </location>
</feature>
<dbReference type="RefSeq" id="WP_024267223.1">
    <property type="nucleotide sequence ID" value="NC_023035.1"/>
</dbReference>
<dbReference type="SUPFAM" id="SSF158472">
    <property type="entry name" value="HAMP domain-like"/>
    <property type="match status" value="1"/>
</dbReference>
<dbReference type="GO" id="GO:0016020">
    <property type="term" value="C:membrane"/>
    <property type="evidence" value="ECO:0007669"/>
    <property type="project" value="UniProtKB-SubCell"/>
</dbReference>
<dbReference type="SMART" id="SM00304">
    <property type="entry name" value="HAMP"/>
    <property type="match status" value="1"/>
</dbReference>
<dbReference type="PROSITE" id="PS50109">
    <property type="entry name" value="HIS_KIN"/>
    <property type="match status" value="1"/>
</dbReference>
<dbReference type="HOGENOM" id="CLU_503335_0_0_12"/>
<dbReference type="eggNOG" id="COG4191">
    <property type="taxonomic scope" value="Bacteria"/>
</dbReference>
<keyword evidence="7" id="KW-1133">Transmembrane helix</keyword>
<dbReference type="Pfam" id="PF02518">
    <property type="entry name" value="HATPase_c"/>
    <property type="match status" value="1"/>
</dbReference>
<evidence type="ECO:0000256" key="4">
    <source>
        <dbReference type="ARBA" id="ARBA00022553"/>
    </source>
</evidence>
<evidence type="ECO:0000313" key="11">
    <source>
        <dbReference type="Proteomes" id="UP000018680"/>
    </source>
</evidence>
<evidence type="ECO:0000259" key="9">
    <source>
        <dbReference type="PROSITE" id="PS50885"/>
    </source>
</evidence>
<protein>
    <recommendedName>
        <fullName evidence="3">histidine kinase</fullName>
        <ecNumber evidence="3">2.7.13.3</ecNumber>
    </recommendedName>
</protein>
<evidence type="ECO:0000256" key="6">
    <source>
        <dbReference type="ARBA" id="ARBA00022777"/>
    </source>
</evidence>
<keyword evidence="4" id="KW-0597">Phosphoprotein</keyword>
<evidence type="ECO:0000313" key="10">
    <source>
        <dbReference type="EMBL" id="AHC14292.1"/>
    </source>
</evidence>
<dbReference type="OrthoDB" id="312445at2"/>
<dbReference type="Pfam" id="PF00672">
    <property type="entry name" value="HAMP"/>
    <property type="match status" value="1"/>
</dbReference>
<sequence length="541" mass="60511">MTLQNRLLSTFLPLIIVPLVLIFVFVFLLTRNYLAASQYDLIALEQSLVRSQLETSYQQLERLDIADVPFYRNRLLENLQERFSDSDPYSRGLLVFRGDGSFVHPSGLNSISRFPDDQLDEVLQTIGDAMGGYIPGSVLGASGGRFAVNGFYHDPSGWYLMIYDDLQQILEPLAESLIIVTGISLAAVLAAAVFVVVASKRISNPIMNLAAVVARFGEGATHVRYQERQAGEVGILAREFNKMAGRLESFTSELEDKIYERTRELNNRVEELRIAQNQLIESEKMAALGGLVAGFAHEINTPIGVSVTAVSYIHDSANQAMELINSPEVSKSELLATLEHVVNATAMASSNLERATEMVTRFKQVAADQYFEEQREMDLHNFLSEIKDTLRTILKPAGADVEVQVPEDTMLITYPGVLWQVLSNLARNSFHHAFGEAPSQDSRQNKVELLYRKSDEYHAVYFCDNGPGIPPENIGKIFDPFFTTRRSRGNTGLGLHIVYNLIHQKLNGRFMYLSPEQRREEAADLSSEGACFAIYLPVRRG</sequence>
<dbReference type="PRINTS" id="PR00344">
    <property type="entry name" value="BCTRLSENSOR"/>
</dbReference>
<dbReference type="Gene3D" id="1.10.287.130">
    <property type="match status" value="1"/>
</dbReference>
<evidence type="ECO:0000256" key="5">
    <source>
        <dbReference type="ARBA" id="ARBA00022679"/>
    </source>
</evidence>
<dbReference type="CDD" id="cd00075">
    <property type="entry name" value="HATPase"/>
    <property type="match status" value="1"/>
</dbReference>
<organism evidence="10 11">
    <name type="scientific">Salinispira pacifica</name>
    <dbReference type="NCBI Taxonomy" id="1307761"/>
    <lineage>
        <taxon>Bacteria</taxon>
        <taxon>Pseudomonadati</taxon>
        <taxon>Spirochaetota</taxon>
        <taxon>Spirochaetia</taxon>
        <taxon>Spirochaetales</taxon>
        <taxon>Spirochaetaceae</taxon>
        <taxon>Salinispira</taxon>
    </lineage>
</organism>
<dbReference type="InterPro" id="IPR036890">
    <property type="entry name" value="HATPase_C_sf"/>
</dbReference>
<dbReference type="InterPro" id="IPR005467">
    <property type="entry name" value="His_kinase_dom"/>
</dbReference>
<feature type="domain" description="HAMP" evidence="9">
    <location>
        <begin position="200"/>
        <end position="252"/>
    </location>
</feature>
<dbReference type="PANTHER" id="PTHR43065">
    <property type="entry name" value="SENSOR HISTIDINE KINASE"/>
    <property type="match status" value="1"/>
</dbReference>
<comment type="subcellular location">
    <subcellularLocation>
        <location evidence="2">Membrane</location>
    </subcellularLocation>
</comment>
<proteinExistence type="predicted"/>
<keyword evidence="11" id="KW-1185">Reference proteome</keyword>
<accession>V5WEQ0</accession>
<evidence type="ECO:0000259" key="8">
    <source>
        <dbReference type="PROSITE" id="PS50109"/>
    </source>
</evidence>
<dbReference type="GO" id="GO:0004673">
    <property type="term" value="F:protein histidine kinase activity"/>
    <property type="evidence" value="ECO:0007669"/>
    <property type="project" value="UniProtKB-EC"/>
</dbReference>
<dbReference type="Gene3D" id="3.30.565.10">
    <property type="entry name" value="Histidine kinase-like ATPase, C-terminal domain"/>
    <property type="match status" value="1"/>
</dbReference>
<keyword evidence="7" id="KW-0472">Membrane</keyword>
<dbReference type="STRING" id="1307761.L21SP2_0872"/>
<dbReference type="InterPro" id="IPR003594">
    <property type="entry name" value="HATPase_dom"/>
</dbReference>
<dbReference type="EMBL" id="CP006939">
    <property type="protein sequence ID" value="AHC14292.1"/>
    <property type="molecule type" value="Genomic_DNA"/>
</dbReference>
<keyword evidence="5" id="KW-0808">Transferase</keyword>
<evidence type="ECO:0000256" key="7">
    <source>
        <dbReference type="SAM" id="Phobius"/>
    </source>
</evidence>
<gene>
    <name evidence="10" type="ORF">L21SP2_0872</name>
</gene>
<feature type="domain" description="Histidine kinase" evidence="8">
    <location>
        <begin position="294"/>
        <end position="540"/>
    </location>
</feature>
<keyword evidence="6 10" id="KW-0418">Kinase</keyword>
<keyword evidence="7" id="KW-0812">Transmembrane</keyword>
<evidence type="ECO:0000256" key="3">
    <source>
        <dbReference type="ARBA" id="ARBA00012438"/>
    </source>
</evidence>
<feature type="transmembrane region" description="Helical" evidence="7">
    <location>
        <begin position="6"/>
        <end position="29"/>
    </location>
</feature>
<dbReference type="EC" id="2.7.13.3" evidence="3"/>
<dbReference type="PROSITE" id="PS50885">
    <property type="entry name" value="HAMP"/>
    <property type="match status" value="1"/>
</dbReference>
<dbReference type="GO" id="GO:0007165">
    <property type="term" value="P:signal transduction"/>
    <property type="evidence" value="ECO:0007669"/>
    <property type="project" value="InterPro"/>
</dbReference>
<dbReference type="InterPro" id="IPR004358">
    <property type="entry name" value="Sig_transdc_His_kin-like_C"/>
</dbReference>
<comment type="catalytic activity">
    <reaction evidence="1">
        <text>ATP + protein L-histidine = ADP + protein N-phospho-L-histidine.</text>
        <dbReference type="EC" id="2.7.13.3"/>
    </reaction>
</comment>
<dbReference type="CDD" id="cd06225">
    <property type="entry name" value="HAMP"/>
    <property type="match status" value="1"/>
</dbReference>
<reference evidence="10 11" key="1">
    <citation type="journal article" date="2015" name="Stand. Genomic Sci.">
        <title>Complete genome sequence and description of Salinispira pacifica gen. nov., sp. nov., a novel spirochaete isolated form a hypersaline microbial mat.</title>
        <authorList>
            <person name="Ben Hania W."/>
            <person name="Joseph M."/>
            <person name="Schumann P."/>
            <person name="Bunk B."/>
            <person name="Fiebig A."/>
            <person name="Sproer C."/>
            <person name="Klenk H.P."/>
            <person name="Fardeau M.L."/>
            <person name="Spring S."/>
        </authorList>
    </citation>
    <scope>NUCLEOTIDE SEQUENCE [LARGE SCALE GENOMIC DNA]</scope>
    <source>
        <strain evidence="10 11">L21-RPul-D2</strain>
    </source>
</reference>
<dbReference type="SUPFAM" id="SSF55874">
    <property type="entry name" value="ATPase domain of HSP90 chaperone/DNA topoisomerase II/histidine kinase"/>
    <property type="match status" value="1"/>
</dbReference>
<dbReference type="SMART" id="SM00387">
    <property type="entry name" value="HATPase_c"/>
    <property type="match status" value="1"/>
</dbReference>
<dbReference type="AlphaFoldDB" id="V5WEQ0"/>
<evidence type="ECO:0000256" key="1">
    <source>
        <dbReference type="ARBA" id="ARBA00000085"/>
    </source>
</evidence>